<keyword evidence="3" id="KW-1185">Reference proteome</keyword>
<dbReference type="Proteomes" id="UP000324222">
    <property type="component" value="Unassembled WGS sequence"/>
</dbReference>
<dbReference type="EMBL" id="VSRR010072277">
    <property type="protein sequence ID" value="MPC86709.1"/>
    <property type="molecule type" value="Genomic_DNA"/>
</dbReference>
<reference evidence="2 3" key="1">
    <citation type="submission" date="2019-05" db="EMBL/GenBank/DDBJ databases">
        <title>Another draft genome of Portunus trituberculatus and its Hox gene families provides insights of decapod evolution.</title>
        <authorList>
            <person name="Jeong J.-H."/>
            <person name="Song I."/>
            <person name="Kim S."/>
            <person name="Choi T."/>
            <person name="Kim D."/>
            <person name="Ryu S."/>
            <person name="Kim W."/>
        </authorList>
    </citation>
    <scope>NUCLEOTIDE SEQUENCE [LARGE SCALE GENOMIC DNA]</scope>
    <source>
        <tissue evidence="2">Muscle</tissue>
    </source>
</reference>
<accession>A0A5B7IWX2</accession>
<evidence type="ECO:0000313" key="3">
    <source>
        <dbReference type="Proteomes" id="UP000324222"/>
    </source>
</evidence>
<gene>
    <name evidence="2" type="ORF">E2C01_081545</name>
</gene>
<evidence type="ECO:0000256" key="1">
    <source>
        <dbReference type="SAM" id="MobiDB-lite"/>
    </source>
</evidence>
<feature type="region of interest" description="Disordered" evidence="1">
    <location>
        <begin position="47"/>
        <end position="93"/>
    </location>
</feature>
<dbReference type="AlphaFoldDB" id="A0A5B7IWX2"/>
<evidence type="ECO:0000313" key="2">
    <source>
        <dbReference type="EMBL" id="MPC86709.1"/>
    </source>
</evidence>
<organism evidence="2 3">
    <name type="scientific">Portunus trituberculatus</name>
    <name type="common">Swimming crab</name>
    <name type="synonym">Neptunus trituberculatus</name>
    <dbReference type="NCBI Taxonomy" id="210409"/>
    <lineage>
        <taxon>Eukaryota</taxon>
        <taxon>Metazoa</taxon>
        <taxon>Ecdysozoa</taxon>
        <taxon>Arthropoda</taxon>
        <taxon>Crustacea</taxon>
        <taxon>Multicrustacea</taxon>
        <taxon>Malacostraca</taxon>
        <taxon>Eumalacostraca</taxon>
        <taxon>Eucarida</taxon>
        <taxon>Decapoda</taxon>
        <taxon>Pleocyemata</taxon>
        <taxon>Brachyura</taxon>
        <taxon>Eubrachyura</taxon>
        <taxon>Portunoidea</taxon>
        <taxon>Portunidae</taxon>
        <taxon>Portuninae</taxon>
        <taxon>Portunus</taxon>
    </lineage>
</organism>
<proteinExistence type="predicted"/>
<protein>
    <submittedName>
        <fullName evidence="2">Uncharacterized protein</fullName>
    </submittedName>
</protein>
<comment type="caution">
    <text evidence="2">The sequence shown here is derived from an EMBL/GenBank/DDBJ whole genome shotgun (WGS) entry which is preliminary data.</text>
</comment>
<name>A0A5B7IWX2_PORTR</name>
<sequence>MACKDSCVGVISNLMRDRRSGGGAREARLWVMAGGGARRRVGRDCNGVLGGEEAPGDGNETGTRHMGKGGPTHERQLNDRGSGLEKRSPSRKWMLASQALVSRSVMRSQVEPQHN</sequence>
<feature type="compositionally biased region" description="Basic and acidic residues" evidence="1">
    <location>
        <begin position="71"/>
        <end position="88"/>
    </location>
</feature>